<proteinExistence type="predicted"/>
<protein>
    <submittedName>
        <fullName evidence="1">Transglutaminase-like cysteine peptidase</fullName>
    </submittedName>
</protein>
<dbReference type="EMBL" id="JAELXT010000018">
    <property type="protein sequence ID" value="MBJ6126974.1"/>
    <property type="molecule type" value="Genomic_DNA"/>
</dbReference>
<sequence length="228" mass="25068">MQQSKGGGAMLQAFFQRHVLCGVTRHRLSLAVLSGLIALGTAAAEAQTFIPLQTSSLKAQGIANPTPAWTEFCNRVPSECTVDMKEPRTATLTPQLWTALTSINRRVNQTIKAKTDDAHWGRADRWDFAEDGYGDCEDYQLVKRRELVQQGLPRRAMRMAVVIDETGAGHAVMLIRTDRGDFVLDNKKDAVLPWSQTGYTYIKVESADATAWASLGGIITSPTTTANR</sequence>
<gene>
    <name evidence="1" type="ORF">JAO75_16340</name>
</gene>
<name>A0ABS0Y3U0_9HYPH</name>
<organism evidence="1 2">
    <name type="scientific">Microvirga splendida</name>
    <dbReference type="NCBI Taxonomy" id="2795727"/>
    <lineage>
        <taxon>Bacteria</taxon>
        <taxon>Pseudomonadati</taxon>
        <taxon>Pseudomonadota</taxon>
        <taxon>Alphaproteobacteria</taxon>
        <taxon>Hyphomicrobiales</taxon>
        <taxon>Methylobacteriaceae</taxon>
        <taxon>Microvirga</taxon>
    </lineage>
</organism>
<comment type="caution">
    <text evidence="1">The sequence shown here is derived from an EMBL/GenBank/DDBJ whole genome shotgun (WGS) entry which is preliminary data.</text>
</comment>
<dbReference type="PANTHER" id="PTHR39327">
    <property type="match status" value="1"/>
</dbReference>
<keyword evidence="2" id="KW-1185">Reference proteome</keyword>
<dbReference type="Proteomes" id="UP000620670">
    <property type="component" value="Unassembled WGS sequence"/>
</dbReference>
<dbReference type="PANTHER" id="PTHR39327:SF1">
    <property type="entry name" value="BLR5470 PROTEIN"/>
    <property type="match status" value="1"/>
</dbReference>
<dbReference type="Gene3D" id="3.10.620.30">
    <property type="match status" value="1"/>
</dbReference>
<evidence type="ECO:0000313" key="2">
    <source>
        <dbReference type="Proteomes" id="UP000620670"/>
    </source>
</evidence>
<evidence type="ECO:0000313" key="1">
    <source>
        <dbReference type="EMBL" id="MBJ6126974.1"/>
    </source>
</evidence>
<reference evidence="2" key="1">
    <citation type="submission" date="2020-12" db="EMBL/GenBank/DDBJ databases">
        <title>Hymenobacter sp.</title>
        <authorList>
            <person name="Kim M.K."/>
        </authorList>
    </citation>
    <scope>NUCLEOTIDE SEQUENCE [LARGE SCALE GENOMIC DNA]</scope>
    <source>
        <strain evidence="2">BT325</strain>
    </source>
</reference>
<accession>A0ABS0Y3U0</accession>
<dbReference type="InterPro" id="IPR010319">
    <property type="entry name" value="Transglutaminase-like_Cys_pept"/>
</dbReference>
<dbReference type="Pfam" id="PF06035">
    <property type="entry name" value="Peptidase_C93"/>
    <property type="match status" value="1"/>
</dbReference>